<dbReference type="RefSeq" id="WP_041048955.1">
    <property type="nucleotide sequence ID" value="NZ_JXAK01000032.1"/>
</dbReference>
<keyword evidence="2" id="KW-0238">DNA-binding</keyword>
<sequence length="149" mass="17176">MDKGHHISVLWRNLLDMNRQVKLSLCRMSGKANISPSAMGLIFQLDYQPHMKMNDIADYLSITLGAATSLVDKLESQHWVERIRSTEDRRIIYVQLTPEGKKRISELREEYSRQAQIIFEPISAEKLEELSSALKLIEKYLSDSNRSAP</sequence>
<organism evidence="5 6">
    <name type="scientific">Gordoniibacillus kamchatkensis</name>
    <dbReference type="NCBI Taxonomy" id="1590651"/>
    <lineage>
        <taxon>Bacteria</taxon>
        <taxon>Bacillati</taxon>
        <taxon>Bacillota</taxon>
        <taxon>Bacilli</taxon>
        <taxon>Bacillales</taxon>
        <taxon>Paenibacillaceae</taxon>
        <taxon>Gordoniibacillus</taxon>
    </lineage>
</organism>
<keyword evidence="3" id="KW-0804">Transcription</keyword>
<gene>
    <name evidence="5" type="ORF">SD70_18165</name>
</gene>
<dbReference type="PANTHER" id="PTHR42756">
    <property type="entry name" value="TRANSCRIPTIONAL REGULATOR, MARR"/>
    <property type="match status" value="1"/>
</dbReference>
<dbReference type="InterPro" id="IPR036388">
    <property type="entry name" value="WH-like_DNA-bd_sf"/>
</dbReference>
<dbReference type="PANTHER" id="PTHR42756:SF1">
    <property type="entry name" value="TRANSCRIPTIONAL REPRESSOR OF EMRAB OPERON"/>
    <property type="match status" value="1"/>
</dbReference>
<dbReference type="PROSITE" id="PS50995">
    <property type="entry name" value="HTH_MARR_2"/>
    <property type="match status" value="1"/>
</dbReference>
<reference evidence="5 6" key="1">
    <citation type="submission" date="2014-12" db="EMBL/GenBank/DDBJ databases">
        <title>Draft genome sequence of Paenibacillus kamchatkensis strain B-2647.</title>
        <authorList>
            <person name="Karlyshev A.V."/>
            <person name="Kudryashova E.B."/>
        </authorList>
    </citation>
    <scope>NUCLEOTIDE SEQUENCE [LARGE SCALE GENOMIC DNA]</scope>
    <source>
        <strain evidence="5 6">VKM B-2647</strain>
    </source>
</reference>
<dbReference type="PRINTS" id="PR00598">
    <property type="entry name" value="HTHMARR"/>
</dbReference>
<dbReference type="InterPro" id="IPR000835">
    <property type="entry name" value="HTH_MarR-typ"/>
</dbReference>
<keyword evidence="1" id="KW-0805">Transcription regulation</keyword>
<keyword evidence="6" id="KW-1185">Reference proteome</keyword>
<dbReference type="SUPFAM" id="SSF46785">
    <property type="entry name" value="Winged helix' DNA-binding domain"/>
    <property type="match status" value="1"/>
</dbReference>
<protein>
    <recommendedName>
        <fullName evidence="4">HTH marR-type domain-containing protein</fullName>
    </recommendedName>
</protein>
<accession>A0ABR5AFB2</accession>
<name>A0ABR5AFB2_9BACL</name>
<proteinExistence type="predicted"/>
<comment type="caution">
    <text evidence="5">The sequence shown here is derived from an EMBL/GenBank/DDBJ whole genome shotgun (WGS) entry which is preliminary data.</text>
</comment>
<evidence type="ECO:0000256" key="2">
    <source>
        <dbReference type="ARBA" id="ARBA00023125"/>
    </source>
</evidence>
<dbReference type="Proteomes" id="UP000031967">
    <property type="component" value="Unassembled WGS sequence"/>
</dbReference>
<dbReference type="Gene3D" id="1.10.10.10">
    <property type="entry name" value="Winged helix-like DNA-binding domain superfamily/Winged helix DNA-binding domain"/>
    <property type="match status" value="1"/>
</dbReference>
<evidence type="ECO:0000259" key="4">
    <source>
        <dbReference type="PROSITE" id="PS50995"/>
    </source>
</evidence>
<dbReference type="Pfam" id="PF01047">
    <property type="entry name" value="MarR"/>
    <property type="match status" value="1"/>
</dbReference>
<evidence type="ECO:0000313" key="5">
    <source>
        <dbReference type="EMBL" id="KIL39692.1"/>
    </source>
</evidence>
<evidence type="ECO:0000313" key="6">
    <source>
        <dbReference type="Proteomes" id="UP000031967"/>
    </source>
</evidence>
<feature type="domain" description="HTH marR-type" evidence="4">
    <location>
        <begin position="7"/>
        <end position="142"/>
    </location>
</feature>
<dbReference type="SMART" id="SM00347">
    <property type="entry name" value="HTH_MARR"/>
    <property type="match status" value="1"/>
</dbReference>
<evidence type="ECO:0000256" key="3">
    <source>
        <dbReference type="ARBA" id="ARBA00023163"/>
    </source>
</evidence>
<evidence type="ECO:0000256" key="1">
    <source>
        <dbReference type="ARBA" id="ARBA00023015"/>
    </source>
</evidence>
<dbReference type="EMBL" id="JXAK01000032">
    <property type="protein sequence ID" value="KIL39692.1"/>
    <property type="molecule type" value="Genomic_DNA"/>
</dbReference>
<dbReference type="InterPro" id="IPR036390">
    <property type="entry name" value="WH_DNA-bd_sf"/>
</dbReference>